<evidence type="ECO:0000313" key="3">
    <source>
        <dbReference type="Proteomes" id="UP001489004"/>
    </source>
</evidence>
<comment type="caution">
    <text evidence="2">The sequence shown here is derived from an EMBL/GenBank/DDBJ whole genome shotgun (WGS) entry which is preliminary data.</text>
</comment>
<name>A0AAW1PXT2_9CHLO</name>
<dbReference type="AlphaFoldDB" id="A0AAW1PXT2"/>
<protein>
    <submittedName>
        <fullName evidence="2">Uncharacterized protein</fullName>
    </submittedName>
</protein>
<proteinExistence type="predicted"/>
<feature type="region of interest" description="Disordered" evidence="1">
    <location>
        <begin position="83"/>
        <end position="112"/>
    </location>
</feature>
<dbReference type="Proteomes" id="UP001489004">
    <property type="component" value="Unassembled WGS sequence"/>
</dbReference>
<sequence length="112" mass="12215">MVGRLSKTVSLLSSRTRQVHTIPGVKGVNYFPSLSKVEPQTTQLVDPVEKAVDAAFWTAEEASSICTEHGRLPRGVYVPEGGRKIATPDMPDPLRHSLVEPSYTAGRAQQTQ</sequence>
<gene>
    <name evidence="2" type="ORF">WJX72_006884</name>
</gene>
<reference evidence="2 3" key="1">
    <citation type="journal article" date="2024" name="Nat. Commun.">
        <title>Phylogenomics reveals the evolutionary origins of lichenization in chlorophyte algae.</title>
        <authorList>
            <person name="Puginier C."/>
            <person name="Libourel C."/>
            <person name="Otte J."/>
            <person name="Skaloud P."/>
            <person name="Haon M."/>
            <person name="Grisel S."/>
            <person name="Petersen M."/>
            <person name="Berrin J.G."/>
            <person name="Delaux P.M."/>
            <person name="Dal Grande F."/>
            <person name="Keller J."/>
        </authorList>
    </citation>
    <scope>NUCLEOTIDE SEQUENCE [LARGE SCALE GENOMIC DNA]</scope>
    <source>
        <strain evidence="2 3">SAG 2043</strain>
    </source>
</reference>
<dbReference type="EMBL" id="JALJOR010000008">
    <property type="protein sequence ID" value="KAK9812993.1"/>
    <property type="molecule type" value="Genomic_DNA"/>
</dbReference>
<accession>A0AAW1PXT2</accession>
<evidence type="ECO:0000313" key="2">
    <source>
        <dbReference type="EMBL" id="KAK9812993.1"/>
    </source>
</evidence>
<organism evidence="2 3">
    <name type="scientific">[Myrmecia] bisecta</name>
    <dbReference type="NCBI Taxonomy" id="41462"/>
    <lineage>
        <taxon>Eukaryota</taxon>
        <taxon>Viridiplantae</taxon>
        <taxon>Chlorophyta</taxon>
        <taxon>core chlorophytes</taxon>
        <taxon>Trebouxiophyceae</taxon>
        <taxon>Trebouxiales</taxon>
        <taxon>Trebouxiaceae</taxon>
        <taxon>Myrmecia</taxon>
    </lineage>
</organism>
<evidence type="ECO:0000256" key="1">
    <source>
        <dbReference type="SAM" id="MobiDB-lite"/>
    </source>
</evidence>
<keyword evidence="3" id="KW-1185">Reference proteome</keyword>